<evidence type="ECO:0000256" key="3">
    <source>
        <dbReference type="ARBA" id="ARBA00022777"/>
    </source>
</evidence>
<dbReference type="InterPro" id="IPR018485">
    <property type="entry name" value="FGGY_C"/>
</dbReference>
<dbReference type="InterPro" id="IPR050406">
    <property type="entry name" value="FGGY_Carb_Kinase"/>
</dbReference>
<dbReference type="AlphaFoldDB" id="A0A101EQQ0"/>
<dbReference type="Pfam" id="PF00370">
    <property type="entry name" value="FGGY_N"/>
    <property type="match status" value="1"/>
</dbReference>
<dbReference type="PANTHER" id="PTHR43095:SF2">
    <property type="entry name" value="GLUCONOKINASE"/>
    <property type="match status" value="1"/>
</dbReference>
<reference evidence="6 7" key="1">
    <citation type="journal article" date="2015" name="MBio">
        <title>Genome-Resolved Metagenomic Analysis Reveals Roles for Candidate Phyla and Other Microbial Community Members in Biogeochemical Transformations in Oil Reservoirs.</title>
        <authorList>
            <person name="Hu P."/>
            <person name="Tom L."/>
            <person name="Singh A."/>
            <person name="Thomas B.C."/>
            <person name="Baker B.J."/>
            <person name="Piceno Y.M."/>
            <person name="Andersen G.L."/>
            <person name="Banfield J.F."/>
        </authorList>
    </citation>
    <scope>NUCLEOTIDE SEQUENCE [LARGE SCALE GENOMIC DNA]</scope>
    <source>
        <strain evidence="6">46_26</strain>
    </source>
</reference>
<dbReference type="GO" id="GO:0005975">
    <property type="term" value="P:carbohydrate metabolic process"/>
    <property type="evidence" value="ECO:0007669"/>
    <property type="project" value="InterPro"/>
</dbReference>
<evidence type="ECO:0000259" key="5">
    <source>
        <dbReference type="Pfam" id="PF02782"/>
    </source>
</evidence>
<dbReference type="EMBL" id="LGFG01000083">
    <property type="protein sequence ID" value="KUK22860.1"/>
    <property type="molecule type" value="Genomic_DNA"/>
</dbReference>
<keyword evidence="2" id="KW-0808">Transferase</keyword>
<keyword evidence="3 6" id="KW-0418">Kinase</keyword>
<sequence length="480" mass="53461">MGVCVGLDIGTTGLKLVVYNPSRASIEMDEGFHYEPVSLGMGIFEQDPKEVEEAVFSALRKVGESFKDIEAIVLDSALHTFLLVDKDLAPIINIVPWLDERSVPQVERVLKDRELASELHRRTGCPPSTVYPFYKLLWFYDNERDTLNKAAKVLSQKDYIVYKLTGRLVGDISVASGSACLDIRRKEWIHDILRELADLKEDKLPELANPLEVLPLSREASSITGLPHGIPIVLGLSDAAASSIGAGAGIEDSITVSVGSSAAIRAIVESPPVEYPAPGVWCYLLDENLFISGVAIKNGGYVFDWYIKLFSKRSHSEVIRLVEEDLKDNLDNPVLFYPFIFGKRFPKFDPVPCARFDNLTNATTEAQVGRAVLEGIAFNLKRVFDTVKKIPKSLKRVVATGGLTQADVWMKMVSSIFEEEIIVQSQRQGAALGAVLYFISRGNLSSIDLEGFAHERRVYSPKEPLLSYYRNAYQRWLSKL</sequence>
<dbReference type="Proteomes" id="UP000058636">
    <property type="component" value="Unassembled WGS sequence"/>
</dbReference>
<accession>A0A101EQQ0</accession>
<feature type="domain" description="Carbohydrate kinase FGGY N-terminal" evidence="4">
    <location>
        <begin position="4"/>
        <end position="245"/>
    </location>
</feature>
<dbReference type="GO" id="GO:0016301">
    <property type="term" value="F:kinase activity"/>
    <property type="evidence" value="ECO:0007669"/>
    <property type="project" value="UniProtKB-KW"/>
</dbReference>
<dbReference type="SUPFAM" id="SSF53067">
    <property type="entry name" value="Actin-like ATPase domain"/>
    <property type="match status" value="2"/>
</dbReference>
<dbReference type="InterPro" id="IPR043129">
    <property type="entry name" value="ATPase_NBD"/>
</dbReference>
<evidence type="ECO:0000259" key="4">
    <source>
        <dbReference type="Pfam" id="PF00370"/>
    </source>
</evidence>
<dbReference type="Gene3D" id="3.30.420.40">
    <property type="match status" value="2"/>
</dbReference>
<proteinExistence type="inferred from homology"/>
<protein>
    <submittedName>
        <fullName evidence="6">Carbohydrate kinase FGGY</fullName>
    </submittedName>
</protein>
<evidence type="ECO:0000256" key="2">
    <source>
        <dbReference type="ARBA" id="ARBA00022679"/>
    </source>
</evidence>
<gene>
    <name evidence="6" type="ORF">XD57_1042</name>
</gene>
<dbReference type="InterPro" id="IPR000577">
    <property type="entry name" value="Carb_kinase_FGGY"/>
</dbReference>
<comment type="similarity">
    <text evidence="1">Belongs to the FGGY kinase family.</text>
</comment>
<evidence type="ECO:0000256" key="1">
    <source>
        <dbReference type="ARBA" id="ARBA00009156"/>
    </source>
</evidence>
<organism evidence="6 7">
    <name type="scientific">Thermotoga petrophila</name>
    <dbReference type="NCBI Taxonomy" id="93929"/>
    <lineage>
        <taxon>Bacteria</taxon>
        <taxon>Thermotogati</taxon>
        <taxon>Thermotogota</taxon>
        <taxon>Thermotogae</taxon>
        <taxon>Thermotogales</taxon>
        <taxon>Thermotogaceae</taxon>
        <taxon>Thermotoga</taxon>
    </lineage>
</organism>
<comment type="caution">
    <text evidence="6">The sequence shown here is derived from an EMBL/GenBank/DDBJ whole genome shotgun (WGS) entry which is preliminary data.</text>
</comment>
<dbReference type="CDD" id="cd07770">
    <property type="entry name" value="ASKHA_NBD_FGGY_GntK"/>
    <property type="match status" value="1"/>
</dbReference>
<feature type="domain" description="Carbohydrate kinase FGGY C-terminal" evidence="5">
    <location>
        <begin position="256"/>
        <end position="436"/>
    </location>
</feature>
<dbReference type="PANTHER" id="PTHR43095">
    <property type="entry name" value="SUGAR KINASE"/>
    <property type="match status" value="1"/>
</dbReference>
<dbReference type="PIRSF" id="PIRSF000538">
    <property type="entry name" value="GlpK"/>
    <property type="match status" value="1"/>
</dbReference>
<dbReference type="PATRIC" id="fig|93930.3.peg.52"/>
<evidence type="ECO:0000313" key="7">
    <source>
        <dbReference type="Proteomes" id="UP000058636"/>
    </source>
</evidence>
<name>A0A101EQQ0_9THEM</name>
<evidence type="ECO:0000313" key="6">
    <source>
        <dbReference type="EMBL" id="KUK22860.1"/>
    </source>
</evidence>
<dbReference type="InterPro" id="IPR018484">
    <property type="entry name" value="FGGY_N"/>
</dbReference>
<dbReference type="Pfam" id="PF02782">
    <property type="entry name" value="FGGY_C"/>
    <property type="match status" value="1"/>
</dbReference>